<evidence type="ECO:0000313" key="6">
    <source>
        <dbReference type="EMBL" id="RCW74130.1"/>
    </source>
</evidence>
<dbReference type="InterPro" id="IPR006005">
    <property type="entry name" value="Glut_synth_ssu1"/>
</dbReference>
<dbReference type="InterPro" id="IPR036188">
    <property type="entry name" value="FAD/NAD-bd_sf"/>
</dbReference>
<dbReference type="GO" id="GO:0006537">
    <property type="term" value="P:glutamate biosynthetic process"/>
    <property type="evidence" value="ECO:0007669"/>
    <property type="project" value="UniProtKB-KW"/>
</dbReference>
<dbReference type="Gene3D" id="3.40.50.720">
    <property type="entry name" value="NAD(P)-binding Rossmann-like Domain"/>
    <property type="match status" value="1"/>
</dbReference>
<dbReference type="RefSeq" id="WP_114467264.1">
    <property type="nucleotide sequence ID" value="NZ_QPJK01000002.1"/>
</dbReference>
<dbReference type="AlphaFoldDB" id="A0A368Y1C8"/>
<comment type="caution">
    <text evidence="6">The sequence shown here is derived from an EMBL/GenBank/DDBJ whole genome shotgun (WGS) entry which is preliminary data.</text>
</comment>
<dbReference type="InterPro" id="IPR017896">
    <property type="entry name" value="4Fe4S_Fe-S-bd"/>
</dbReference>
<gene>
    <name evidence="6" type="ORF">DES41_102451</name>
</gene>
<name>A0A368Y1C8_9BURK</name>
<dbReference type="InterPro" id="IPR009051">
    <property type="entry name" value="Helical_ferredxn"/>
</dbReference>
<dbReference type="NCBIfam" id="TIGR01317">
    <property type="entry name" value="GOGAT_sm_gam"/>
    <property type="match status" value="1"/>
</dbReference>
<evidence type="ECO:0000256" key="3">
    <source>
        <dbReference type="ARBA" id="ARBA00023164"/>
    </source>
</evidence>
<dbReference type="Pfam" id="PF14691">
    <property type="entry name" value="Fer4_20"/>
    <property type="match status" value="1"/>
</dbReference>
<dbReference type="Gene3D" id="1.10.1060.10">
    <property type="entry name" value="Alpha-helical ferredoxin"/>
    <property type="match status" value="1"/>
</dbReference>
<protein>
    <submittedName>
        <fullName evidence="6">Glutamate synthase (NADH) small subunit</fullName>
    </submittedName>
</protein>
<keyword evidence="3" id="KW-0314">Glutamate biosynthesis</keyword>
<dbReference type="SUPFAM" id="SSF46548">
    <property type="entry name" value="alpha-helical ferredoxin"/>
    <property type="match status" value="1"/>
</dbReference>
<dbReference type="PANTHER" id="PTHR43100:SF1">
    <property type="entry name" value="GLUTAMATE SYNTHASE [NADPH] SMALL CHAIN"/>
    <property type="match status" value="1"/>
</dbReference>
<dbReference type="PANTHER" id="PTHR43100">
    <property type="entry name" value="GLUTAMATE SYNTHASE [NADPH] SMALL CHAIN"/>
    <property type="match status" value="1"/>
</dbReference>
<dbReference type="InterPro" id="IPR023753">
    <property type="entry name" value="FAD/NAD-binding_dom"/>
</dbReference>
<keyword evidence="1" id="KW-0028">Amino-acid biosynthesis</keyword>
<dbReference type="Pfam" id="PF07992">
    <property type="entry name" value="Pyr_redox_2"/>
    <property type="match status" value="1"/>
</dbReference>
<dbReference type="InterPro" id="IPR028261">
    <property type="entry name" value="DPD_II"/>
</dbReference>
<proteinExistence type="predicted"/>
<dbReference type="OrthoDB" id="9803192at2"/>
<dbReference type="Proteomes" id="UP000252884">
    <property type="component" value="Unassembled WGS sequence"/>
</dbReference>
<feature type="domain" description="4Fe-4S ferredoxin-type" evidence="5">
    <location>
        <begin position="37"/>
        <end position="70"/>
    </location>
</feature>
<dbReference type="PRINTS" id="PR00419">
    <property type="entry name" value="ADXRDTASE"/>
</dbReference>
<dbReference type="EMBL" id="QPJK01000002">
    <property type="protein sequence ID" value="RCW74130.1"/>
    <property type="molecule type" value="Genomic_DNA"/>
</dbReference>
<dbReference type="GO" id="GO:0016639">
    <property type="term" value="F:oxidoreductase activity, acting on the CH-NH2 group of donors, NAD or NADP as acceptor"/>
    <property type="evidence" value="ECO:0007669"/>
    <property type="project" value="InterPro"/>
</dbReference>
<evidence type="ECO:0000259" key="5">
    <source>
        <dbReference type="PROSITE" id="PS51379"/>
    </source>
</evidence>
<dbReference type="Gene3D" id="3.50.50.60">
    <property type="entry name" value="FAD/NAD(P)-binding domain"/>
    <property type="match status" value="1"/>
</dbReference>
<evidence type="ECO:0000256" key="1">
    <source>
        <dbReference type="ARBA" id="ARBA00022605"/>
    </source>
</evidence>
<organism evidence="6 7">
    <name type="scientific">Pseudorhodoferax soli</name>
    <dbReference type="NCBI Taxonomy" id="545864"/>
    <lineage>
        <taxon>Bacteria</taxon>
        <taxon>Pseudomonadati</taxon>
        <taxon>Pseudomonadota</taxon>
        <taxon>Betaproteobacteria</taxon>
        <taxon>Burkholderiales</taxon>
        <taxon>Comamonadaceae</taxon>
    </lineage>
</organism>
<sequence length="488" mass="53484">MGKITGFMEHERIEEGYAPASERLKHYKEFVIGLTPEQAKVQGARCMDCGTPFCNNGCPVNNVIPDFNDLVYRNDWQNAFAVLDSTNNFPEFTGRICPAPCEAACVLNVNDDPIGIKSIEHAIIDKAWEEGWVTPRPAKHRTGKKVAVVGSGPAGLAAAQQLARAGHDVTLFEKNDRVGGLLRYGIPDFKMEKSHIDRRVEQMQAEGVTIKTSTVVGNWPKDSKVTNWAKHSVTPEQLQKDFDAIVLTGGSEQSRDLPVPGRDLDGIHFAMEFLPQQNKVNAGDKLKGQLRADGKHVIVIGGGDTGSDCVGTSNRHGAVSVTQFEVMPRPPEEENRPLTWPYWPIKLRTSSSHDEGCEREFAISTKEFVGEKGKVTGLKTVRVEFKDGKLVEIPGTEVVMKADLVLLAMGFVNPVALVLESFGVDKDARGNAKATTEFDGGYATNVPKVFAAGDIRRGQSLVVWAIREGRQAARAVDEFLMGFSDLPR</sequence>
<dbReference type="GO" id="GO:0051536">
    <property type="term" value="F:iron-sulfur cluster binding"/>
    <property type="evidence" value="ECO:0007669"/>
    <property type="project" value="InterPro"/>
</dbReference>
<reference evidence="6 7" key="1">
    <citation type="submission" date="2018-07" db="EMBL/GenBank/DDBJ databases">
        <title>Genomic Encyclopedia of Type Strains, Phase IV (KMG-IV): sequencing the most valuable type-strain genomes for metagenomic binning, comparative biology and taxonomic classification.</title>
        <authorList>
            <person name="Goeker M."/>
        </authorList>
    </citation>
    <scope>NUCLEOTIDE SEQUENCE [LARGE SCALE GENOMIC DNA]</scope>
    <source>
        <strain evidence="6 7">DSM 21634</strain>
    </source>
</reference>
<accession>A0A368Y1C8</accession>
<evidence type="ECO:0000313" key="7">
    <source>
        <dbReference type="Proteomes" id="UP000252884"/>
    </source>
</evidence>
<dbReference type="PROSITE" id="PS51379">
    <property type="entry name" value="4FE4S_FER_2"/>
    <property type="match status" value="1"/>
</dbReference>
<keyword evidence="7" id="KW-1185">Reference proteome</keyword>
<dbReference type="SUPFAM" id="SSF51971">
    <property type="entry name" value="Nucleotide-binding domain"/>
    <property type="match status" value="2"/>
</dbReference>
<dbReference type="InterPro" id="IPR051394">
    <property type="entry name" value="Glutamate_Synthase"/>
</dbReference>
<evidence type="ECO:0000256" key="2">
    <source>
        <dbReference type="ARBA" id="ARBA00023002"/>
    </source>
</evidence>
<keyword evidence="2" id="KW-0560">Oxidoreductase</keyword>
<comment type="pathway">
    <text evidence="4">Amino-acid biosynthesis.</text>
</comment>
<evidence type="ECO:0000256" key="4">
    <source>
        <dbReference type="ARBA" id="ARBA00029440"/>
    </source>
</evidence>